<dbReference type="Pfam" id="PF00494">
    <property type="entry name" value="SQS_PSY"/>
    <property type="match status" value="1"/>
</dbReference>
<proteinExistence type="predicted"/>
<evidence type="ECO:0000313" key="2">
    <source>
        <dbReference type="EMBL" id="SDC44742.1"/>
    </source>
</evidence>
<dbReference type="AlphaFoldDB" id="A0A1G6LN76"/>
<dbReference type="NCBIfam" id="TIGR03464">
    <property type="entry name" value="HpnC"/>
    <property type="match status" value="1"/>
</dbReference>
<dbReference type="InterPro" id="IPR017827">
    <property type="entry name" value="HSQ_synthase_HpnC"/>
</dbReference>
<dbReference type="PANTHER" id="PTHR31480">
    <property type="entry name" value="BIFUNCTIONAL LYCOPENE CYCLASE/PHYTOENE SYNTHASE"/>
    <property type="match status" value="1"/>
</dbReference>
<evidence type="ECO:0000313" key="3">
    <source>
        <dbReference type="Proteomes" id="UP000198781"/>
    </source>
</evidence>
<dbReference type="RefSeq" id="WP_092740468.1">
    <property type="nucleotide sequence ID" value="NZ_FMZC01000002.1"/>
</dbReference>
<gene>
    <name evidence="2" type="ORF">SAMN05192589_102217</name>
</gene>
<dbReference type="InterPro" id="IPR002060">
    <property type="entry name" value="Squ/phyt_synthse"/>
</dbReference>
<dbReference type="SFLD" id="SFLDS00005">
    <property type="entry name" value="Isoprenoid_Synthase_Type_I"/>
    <property type="match status" value="1"/>
</dbReference>
<keyword evidence="3" id="KW-1185">Reference proteome</keyword>
<dbReference type="Proteomes" id="UP000198781">
    <property type="component" value="Unassembled WGS sequence"/>
</dbReference>
<feature type="region of interest" description="Disordered" evidence="1">
    <location>
        <begin position="1"/>
        <end position="32"/>
    </location>
</feature>
<feature type="compositionally biased region" description="Polar residues" evidence="1">
    <location>
        <begin position="1"/>
        <end position="12"/>
    </location>
</feature>
<protein>
    <submittedName>
        <fullName evidence="2">Squalene synthase HpnC</fullName>
    </submittedName>
</protein>
<reference evidence="2 3" key="1">
    <citation type="submission" date="2016-10" db="EMBL/GenBank/DDBJ databases">
        <authorList>
            <person name="de Groot N.N."/>
        </authorList>
    </citation>
    <scope>NUCLEOTIDE SEQUENCE [LARGE SCALE GENOMIC DNA]</scope>
    <source>
        <strain evidence="2 3">DSM 16619</strain>
    </source>
</reference>
<dbReference type="SFLD" id="SFLDG01018">
    <property type="entry name" value="Squalene/Phytoene_Synthase_Lik"/>
    <property type="match status" value="1"/>
</dbReference>
<dbReference type="GO" id="GO:0004311">
    <property type="term" value="F:geranylgeranyl diphosphate synthase activity"/>
    <property type="evidence" value="ECO:0007669"/>
    <property type="project" value="InterPro"/>
</dbReference>
<dbReference type="SFLD" id="SFLDG01212">
    <property type="entry name" value="Phytoene_synthase_like"/>
    <property type="match status" value="1"/>
</dbReference>
<name>A0A1G6LN76_9BURK</name>
<dbReference type="STRING" id="187868.SAMN05192589_102217"/>
<accession>A0A1G6LN76</accession>
<dbReference type="InterPro" id="IPR008949">
    <property type="entry name" value="Isoprenoid_synthase_dom_sf"/>
</dbReference>
<sequence length="309" mass="33338">MRSLINLSSDNRAVTPPAPPSDPRSATPGAPLAPAVTHYENFPVASLLCPPHLRQPIAAIYAFARAADDLADEGDATPDERLAMLAEYGAELQSIAAGHAPAPRWAAIFGPLQAVLHSHALLVPLLADLLSAFTQDVARTRDGAVYADRAELLDYCRRSANPVGRLLLHLYGVSDATSLTRSDAICSALQLINFWQDLSVDIPRGRHYLTDADCAAHGVDRAELSTLRTTPATRALVNDCAAWARRLMEQGAPLVHSLPGRAGWELRLVVQGGLRILDKVEALDGASLHTRPRLRPLDWARMLGRAVAM</sequence>
<dbReference type="EMBL" id="FMZC01000002">
    <property type="protein sequence ID" value="SDC44742.1"/>
    <property type="molecule type" value="Genomic_DNA"/>
</dbReference>
<organism evidence="2 3">
    <name type="scientific">Paracidovorax valerianellae</name>
    <dbReference type="NCBI Taxonomy" id="187868"/>
    <lineage>
        <taxon>Bacteria</taxon>
        <taxon>Pseudomonadati</taxon>
        <taxon>Pseudomonadota</taxon>
        <taxon>Betaproteobacteria</taxon>
        <taxon>Burkholderiales</taxon>
        <taxon>Comamonadaceae</taxon>
        <taxon>Paracidovorax</taxon>
    </lineage>
</organism>
<dbReference type="OrthoDB" id="9807580at2"/>
<dbReference type="Gene3D" id="1.10.600.10">
    <property type="entry name" value="Farnesyl Diphosphate Synthase"/>
    <property type="match status" value="1"/>
</dbReference>
<dbReference type="SUPFAM" id="SSF48576">
    <property type="entry name" value="Terpenoid synthases"/>
    <property type="match status" value="1"/>
</dbReference>
<dbReference type="InterPro" id="IPR044843">
    <property type="entry name" value="Trans_IPPS_bact-type"/>
</dbReference>
<evidence type="ECO:0000256" key="1">
    <source>
        <dbReference type="SAM" id="MobiDB-lite"/>
    </source>
</evidence>